<dbReference type="InterPro" id="IPR029064">
    <property type="entry name" value="Ribosomal_eL30-like_sf"/>
</dbReference>
<feature type="domain" description="MRM3-like substrate binding" evidence="5">
    <location>
        <begin position="8"/>
        <end position="98"/>
    </location>
</feature>
<name>A0A919D4I7_9ACTN</name>
<dbReference type="Proteomes" id="UP000655443">
    <property type="component" value="Unassembled WGS sequence"/>
</dbReference>
<dbReference type="InterPro" id="IPR001537">
    <property type="entry name" value="SpoU_MeTrfase"/>
</dbReference>
<dbReference type="InterPro" id="IPR053888">
    <property type="entry name" value="MRM3-like_sub_bind"/>
</dbReference>
<keyword evidence="2 6" id="KW-0489">Methyltransferase</keyword>
<evidence type="ECO:0000313" key="6">
    <source>
        <dbReference type="EMBL" id="GHE06677.1"/>
    </source>
</evidence>
<dbReference type="EMBL" id="BMVG01000012">
    <property type="protein sequence ID" value="GHE06677.1"/>
    <property type="molecule type" value="Genomic_DNA"/>
</dbReference>
<keyword evidence="3" id="KW-0808">Transferase</keyword>
<evidence type="ECO:0000259" key="4">
    <source>
        <dbReference type="Pfam" id="PF00588"/>
    </source>
</evidence>
<sequence length="268" mass="28475">MEISSPSNPRIKELVTLRRRRSRHGSGVTLVEGYEELDLALRAGVRPRDLYFCPALTGGKDPRNVLARSAELGTALFSLSQQAFDKAAYREGPDGWLAVVPSIETELSHIDVGPQALILVCEGVEKPGNLGSMLRTADAAGVTAVVSADAVTDWGNPNVIRASKGTVFSVPVASAASDEVMDWLAKNSVRVVAATPDTDVLMTEFDMTGPTAIAVGSEKYGLSDAWMTGAHSRAKIPMFGQVDSLNVAVSAALFTYEAVRQRMAAGQP</sequence>
<dbReference type="InterPro" id="IPR051259">
    <property type="entry name" value="rRNA_Methyltransferase"/>
</dbReference>
<evidence type="ECO:0000313" key="7">
    <source>
        <dbReference type="Proteomes" id="UP000655443"/>
    </source>
</evidence>
<dbReference type="RefSeq" id="WP_189955691.1">
    <property type="nucleotide sequence ID" value="NZ_BMVG01000012.1"/>
</dbReference>
<dbReference type="InterPro" id="IPR029028">
    <property type="entry name" value="Alpha/beta_knot_MTases"/>
</dbReference>
<accession>A0A919D4I7</accession>
<dbReference type="Pfam" id="PF22435">
    <property type="entry name" value="MRM3-like_sub_bind"/>
    <property type="match status" value="1"/>
</dbReference>
<dbReference type="Pfam" id="PF00588">
    <property type="entry name" value="SpoU_methylase"/>
    <property type="match status" value="1"/>
</dbReference>
<keyword evidence="7" id="KW-1185">Reference proteome</keyword>
<dbReference type="GO" id="GO:0006396">
    <property type="term" value="P:RNA processing"/>
    <property type="evidence" value="ECO:0007669"/>
    <property type="project" value="InterPro"/>
</dbReference>
<organism evidence="6 7">
    <name type="scientific">Streptomyces alanosinicus</name>
    <dbReference type="NCBI Taxonomy" id="68171"/>
    <lineage>
        <taxon>Bacteria</taxon>
        <taxon>Bacillati</taxon>
        <taxon>Actinomycetota</taxon>
        <taxon>Actinomycetes</taxon>
        <taxon>Kitasatosporales</taxon>
        <taxon>Streptomycetaceae</taxon>
        <taxon>Streptomyces</taxon>
    </lineage>
</organism>
<dbReference type="InterPro" id="IPR029026">
    <property type="entry name" value="tRNA_m1G_MTases_N"/>
</dbReference>
<dbReference type="CDD" id="cd18104">
    <property type="entry name" value="SpoU-like_RNA-MTase"/>
    <property type="match status" value="1"/>
</dbReference>
<dbReference type="SUPFAM" id="SSF55315">
    <property type="entry name" value="L30e-like"/>
    <property type="match status" value="1"/>
</dbReference>
<dbReference type="PANTHER" id="PTHR43191:SF2">
    <property type="entry name" value="RRNA METHYLTRANSFERASE 3, MITOCHONDRIAL"/>
    <property type="match status" value="1"/>
</dbReference>
<dbReference type="Gene3D" id="3.40.1280.10">
    <property type="match status" value="1"/>
</dbReference>
<comment type="similarity">
    <text evidence="1">Belongs to the class IV-like SAM-binding methyltransferase superfamily. RNA methyltransferase TrmH family.</text>
</comment>
<dbReference type="GO" id="GO:0003723">
    <property type="term" value="F:RNA binding"/>
    <property type="evidence" value="ECO:0007669"/>
    <property type="project" value="InterPro"/>
</dbReference>
<gene>
    <name evidence="6" type="ORF">GCM10010339_48450</name>
</gene>
<reference evidence="6" key="2">
    <citation type="submission" date="2020-09" db="EMBL/GenBank/DDBJ databases">
        <authorList>
            <person name="Sun Q."/>
            <person name="Ohkuma M."/>
        </authorList>
    </citation>
    <scope>NUCLEOTIDE SEQUENCE</scope>
    <source>
        <strain evidence="6">JCM 4714</strain>
    </source>
</reference>
<dbReference type="SUPFAM" id="SSF75217">
    <property type="entry name" value="alpha/beta knot"/>
    <property type="match status" value="1"/>
</dbReference>
<evidence type="ECO:0000256" key="2">
    <source>
        <dbReference type="ARBA" id="ARBA00022603"/>
    </source>
</evidence>
<dbReference type="AlphaFoldDB" id="A0A919D4I7"/>
<evidence type="ECO:0000256" key="3">
    <source>
        <dbReference type="ARBA" id="ARBA00022679"/>
    </source>
</evidence>
<evidence type="ECO:0000256" key="1">
    <source>
        <dbReference type="ARBA" id="ARBA00007228"/>
    </source>
</evidence>
<evidence type="ECO:0000259" key="5">
    <source>
        <dbReference type="Pfam" id="PF22435"/>
    </source>
</evidence>
<reference evidence="6" key="1">
    <citation type="journal article" date="2014" name="Int. J. Syst. Evol. Microbiol.">
        <title>Complete genome sequence of Corynebacterium casei LMG S-19264T (=DSM 44701T), isolated from a smear-ripened cheese.</title>
        <authorList>
            <consortium name="US DOE Joint Genome Institute (JGI-PGF)"/>
            <person name="Walter F."/>
            <person name="Albersmeier A."/>
            <person name="Kalinowski J."/>
            <person name="Ruckert C."/>
        </authorList>
    </citation>
    <scope>NUCLEOTIDE SEQUENCE</scope>
    <source>
        <strain evidence="6">JCM 4714</strain>
    </source>
</reference>
<proteinExistence type="inferred from homology"/>
<comment type="caution">
    <text evidence="6">The sequence shown here is derived from an EMBL/GenBank/DDBJ whole genome shotgun (WGS) entry which is preliminary data.</text>
</comment>
<dbReference type="PANTHER" id="PTHR43191">
    <property type="entry name" value="RRNA METHYLTRANSFERASE 3"/>
    <property type="match status" value="1"/>
</dbReference>
<dbReference type="GO" id="GO:0008173">
    <property type="term" value="F:RNA methyltransferase activity"/>
    <property type="evidence" value="ECO:0007669"/>
    <property type="project" value="InterPro"/>
</dbReference>
<protein>
    <submittedName>
        <fullName evidence="6">rRNA methyltransferase</fullName>
    </submittedName>
</protein>
<dbReference type="GO" id="GO:0032259">
    <property type="term" value="P:methylation"/>
    <property type="evidence" value="ECO:0007669"/>
    <property type="project" value="UniProtKB-KW"/>
</dbReference>
<dbReference type="Gene3D" id="3.30.1330.30">
    <property type="match status" value="1"/>
</dbReference>
<feature type="domain" description="tRNA/rRNA methyltransferase SpoU type" evidence="4">
    <location>
        <begin position="117"/>
        <end position="256"/>
    </location>
</feature>